<dbReference type="VEuPathDB" id="FungiDB:PC110_g18900"/>
<dbReference type="Proteomes" id="UP000688947">
    <property type="component" value="Unassembled WGS sequence"/>
</dbReference>
<sequence>MCSDAWTDTKEFDFADAAVQDAYDPVAILLIKAVSANIAPVDVFQDALFPGRVKNEKALNDWASVTSAMDHVGKFLRNGHNGVDNADSFAQPKQNYFYHLDEVSRIIDHHKCTNRRRITDIENELPVHYFAMPYNRWKEASSRPPTYPSYETFYIDANQEFQSESEKSEVTHNVIVKPTLDAVSHWGMLDHLFGLRPMYSHDHVRDPITTDEDHG</sequence>
<evidence type="ECO:0000313" key="2">
    <source>
        <dbReference type="Proteomes" id="UP000688947"/>
    </source>
</evidence>
<dbReference type="VEuPathDB" id="FungiDB:PC110_g18901"/>
<dbReference type="EMBL" id="JAENGZ010001636">
    <property type="protein sequence ID" value="KAG6947016.1"/>
    <property type="molecule type" value="Genomic_DNA"/>
</dbReference>
<evidence type="ECO:0000313" key="1">
    <source>
        <dbReference type="EMBL" id="KAG6947016.1"/>
    </source>
</evidence>
<protein>
    <submittedName>
        <fullName evidence="1">Uncharacterized protein</fullName>
    </submittedName>
</protein>
<proteinExistence type="predicted"/>
<comment type="caution">
    <text evidence="1">The sequence shown here is derived from an EMBL/GenBank/DDBJ whole genome shotgun (WGS) entry which is preliminary data.</text>
</comment>
<name>A0A8T1TW57_9STRA</name>
<organism evidence="1 2">
    <name type="scientific">Phytophthora cactorum</name>
    <dbReference type="NCBI Taxonomy" id="29920"/>
    <lineage>
        <taxon>Eukaryota</taxon>
        <taxon>Sar</taxon>
        <taxon>Stramenopiles</taxon>
        <taxon>Oomycota</taxon>
        <taxon>Peronosporomycetes</taxon>
        <taxon>Peronosporales</taxon>
        <taxon>Peronosporaceae</taxon>
        <taxon>Phytophthora</taxon>
    </lineage>
</organism>
<dbReference type="AlphaFoldDB" id="A0A8T1TW57"/>
<dbReference type="OrthoDB" id="120828at2759"/>
<accession>A0A8T1TW57</accession>
<gene>
    <name evidence="1" type="ORF">JG687_00016374</name>
</gene>
<reference evidence="1" key="1">
    <citation type="submission" date="2021-01" db="EMBL/GenBank/DDBJ databases">
        <title>Phytophthora aleatoria, a newly-described species from Pinus radiata is distinct from Phytophthora cactorum isolates based on comparative genomics.</title>
        <authorList>
            <person name="Mcdougal R."/>
            <person name="Panda P."/>
            <person name="Williams N."/>
            <person name="Studholme D.J."/>
        </authorList>
    </citation>
    <scope>NUCLEOTIDE SEQUENCE</scope>
    <source>
        <strain evidence="1">NZFS 3830</strain>
    </source>
</reference>